<sequence length="77" mass="9193">MKLRMLRHSFKIKYIPRKENIIGNEELQEEISAFTQNMELHSDVSDKWIKEIANHQNIYPDPLIQQVKNRCLKSIAK</sequence>
<accession>A0ABY6L545</accession>
<name>A0ABY6L545_9ARAC</name>
<keyword evidence="2" id="KW-1185">Reference proteome</keyword>
<dbReference type="EMBL" id="CP092875">
    <property type="protein sequence ID" value="UYV76244.1"/>
    <property type="molecule type" value="Genomic_DNA"/>
</dbReference>
<dbReference type="Proteomes" id="UP001235939">
    <property type="component" value="Chromosome 13"/>
</dbReference>
<reference evidence="1 2" key="1">
    <citation type="submission" date="2022-01" db="EMBL/GenBank/DDBJ databases">
        <title>A chromosomal length assembly of Cordylochernes scorpioides.</title>
        <authorList>
            <person name="Zeh D."/>
            <person name="Zeh J."/>
        </authorList>
    </citation>
    <scope>NUCLEOTIDE SEQUENCE [LARGE SCALE GENOMIC DNA]</scope>
    <source>
        <strain evidence="1">IN4F17</strain>
        <tissue evidence="1">Whole Body</tissue>
    </source>
</reference>
<proteinExistence type="predicted"/>
<protein>
    <submittedName>
        <fullName evidence="1">Uncharacterized protein</fullName>
    </submittedName>
</protein>
<evidence type="ECO:0000313" key="2">
    <source>
        <dbReference type="Proteomes" id="UP001235939"/>
    </source>
</evidence>
<evidence type="ECO:0000313" key="1">
    <source>
        <dbReference type="EMBL" id="UYV76244.1"/>
    </source>
</evidence>
<organism evidence="1 2">
    <name type="scientific">Cordylochernes scorpioides</name>
    <dbReference type="NCBI Taxonomy" id="51811"/>
    <lineage>
        <taxon>Eukaryota</taxon>
        <taxon>Metazoa</taxon>
        <taxon>Ecdysozoa</taxon>
        <taxon>Arthropoda</taxon>
        <taxon>Chelicerata</taxon>
        <taxon>Arachnida</taxon>
        <taxon>Pseudoscorpiones</taxon>
        <taxon>Cheliferoidea</taxon>
        <taxon>Chernetidae</taxon>
        <taxon>Cordylochernes</taxon>
    </lineage>
</organism>
<gene>
    <name evidence="1" type="ORF">LAZ67_13003150</name>
</gene>